<gene>
    <name evidence="1" type="ORF">FPZ08_06475</name>
</gene>
<reference evidence="1 2" key="1">
    <citation type="submission" date="2019-07" db="EMBL/GenBank/DDBJ databases">
        <title>Full genome sequence of Devosia sp. Gsoil 520.</title>
        <authorList>
            <person name="Im W.-T."/>
        </authorList>
    </citation>
    <scope>NUCLEOTIDE SEQUENCE [LARGE SCALE GENOMIC DNA]</scope>
    <source>
        <strain evidence="1 2">Gsoil 520</strain>
    </source>
</reference>
<dbReference type="EMBL" id="CP042304">
    <property type="protein sequence ID" value="QDZ10422.1"/>
    <property type="molecule type" value="Genomic_DNA"/>
</dbReference>
<evidence type="ECO:0000313" key="2">
    <source>
        <dbReference type="Proteomes" id="UP000315364"/>
    </source>
</evidence>
<protein>
    <submittedName>
        <fullName evidence="1">Uncharacterized protein</fullName>
    </submittedName>
</protein>
<dbReference type="AlphaFoldDB" id="A0A5B8LSF5"/>
<organism evidence="1 2">
    <name type="scientific">Devosia ginsengisoli</name>
    <dbReference type="NCBI Taxonomy" id="400770"/>
    <lineage>
        <taxon>Bacteria</taxon>
        <taxon>Pseudomonadati</taxon>
        <taxon>Pseudomonadota</taxon>
        <taxon>Alphaproteobacteria</taxon>
        <taxon>Hyphomicrobiales</taxon>
        <taxon>Devosiaceae</taxon>
        <taxon>Devosia</taxon>
    </lineage>
</organism>
<proteinExistence type="predicted"/>
<dbReference type="KEGG" id="dea:FPZ08_06475"/>
<evidence type="ECO:0000313" key="1">
    <source>
        <dbReference type="EMBL" id="QDZ10422.1"/>
    </source>
</evidence>
<dbReference type="RefSeq" id="WP_146289218.1">
    <property type="nucleotide sequence ID" value="NZ_CP042304.1"/>
</dbReference>
<name>A0A5B8LSF5_9HYPH</name>
<accession>A0A5B8LSF5</accession>
<keyword evidence="2" id="KW-1185">Reference proteome</keyword>
<dbReference type="OrthoDB" id="6065087at2"/>
<dbReference type="Proteomes" id="UP000315364">
    <property type="component" value="Chromosome"/>
</dbReference>
<sequence>MTAISGMAPINTALQRLTGRAIFNKFALLARKGDVTADKRMLGLGLSTDMLNRITKEIRTSASFNGSRLKAMNFAQWGDQEALAAFENAVFRMGRTVIQENDLGNMAMWMSHPLAKTLFQFRTFMLASWSKQFLNGLNMRDFTTFASFSTTAFLGTMSFATREYLNAQGRSDREKYLAERLSPQKLAAAGLQNSSWFGIFAPIIDTTITPALGMNAIFDARNTQQASDAVFGNPTVGLLDALKAATTVPAEIVPNRDSSTTVARM</sequence>